<gene>
    <name evidence="2" type="ORF">R5R35_011708</name>
</gene>
<proteinExistence type="predicted"/>
<dbReference type="EMBL" id="JAZDUA010000891">
    <property type="protein sequence ID" value="KAK7788943.1"/>
    <property type="molecule type" value="Genomic_DNA"/>
</dbReference>
<feature type="transmembrane region" description="Helical" evidence="1">
    <location>
        <begin position="506"/>
        <end position="523"/>
    </location>
</feature>
<sequence>MLHNNDWRNTIQRHRLRRDGSNYSDSSSTTASFSWLVTAGVFVIHLTVPTFFSSYGVFLLHLVEKNYFLIWYGLLPPIMYLVIQSFVDPVCRNVVSGQSLRSKMRAMCAVLVIAGSIAVNVFMQSIFLQVFTHGIFGGIGASVVVIQAEAVLSCHFPSQRGIILQAVIGAALLSPPQDNTLDAVFTNRPRAYTVVDDVEMIDFSSQMNGHSGHSPLLSADRSWRNPGVDSDARYDVPQTSSPVISMRQKNINGVDILPEIPEESEESCSESDVSYNNVMHQEIKRISRYEKNNYIRQKKSTETRVTIHKESKQFINNKSLQKWRTVNLNSQYGDNVNTELPNCQVSVRNVNNVGYSEEERDLSSFETYNVTVNFQRFECSPNQHERLSVFQNIKYILLCGCCEKTTVYDFYIAFLNLPNDIHFHMVVPLMNAIKVPDFFPAVYFYTVLRLCPIVFTSFTPYLTKRRVVTSSSQEGAFTISVAAFCWLCFLLFSPCFLQAKLATKKFIYFIGSMFLSSGLYIMSSTWSHGYIVLGSAFFGLGYGATSATVACILEGDMGTKNFVKIQGPLDVVSGCTILLTSVLLGVLIQNENGLFDCFFTLSVLQMATSIVWIISMLKVLLQQLRHIANSDWHSGADFMTPG</sequence>
<organism evidence="2 3">
    <name type="scientific">Gryllus longicercus</name>
    <dbReference type="NCBI Taxonomy" id="2509291"/>
    <lineage>
        <taxon>Eukaryota</taxon>
        <taxon>Metazoa</taxon>
        <taxon>Ecdysozoa</taxon>
        <taxon>Arthropoda</taxon>
        <taxon>Hexapoda</taxon>
        <taxon>Insecta</taxon>
        <taxon>Pterygota</taxon>
        <taxon>Neoptera</taxon>
        <taxon>Polyneoptera</taxon>
        <taxon>Orthoptera</taxon>
        <taxon>Ensifera</taxon>
        <taxon>Gryllidea</taxon>
        <taxon>Grylloidea</taxon>
        <taxon>Gryllidae</taxon>
        <taxon>Gryllinae</taxon>
        <taxon>Gryllus</taxon>
    </lineage>
</organism>
<protein>
    <submittedName>
        <fullName evidence="2">Uncharacterized protein</fullName>
    </submittedName>
</protein>
<dbReference type="PANTHER" id="PTHR11360:SF284">
    <property type="entry name" value="EG:103B4.3 PROTEIN-RELATED"/>
    <property type="match status" value="1"/>
</dbReference>
<keyword evidence="3" id="KW-1185">Reference proteome</keyword>
<dbReference type="AlphaFoldDB" id="A0AAN9V3M1"/>
<dbReference type="PANTHER" id="PTHR11360">
    <property type="entry name" value="MONOCARBOXYLATE TRANSPORTER"/>
    <property type="match status" value="1"/>
</dbReference>
<dbReference type="Proteomes" id="UP001378592">
    <property type="component" value="Unassembled WGS sequence"/>
</dbReference>
<dbReference type="InterPro" id="IPR050327">
    <property type="entry name" value="Proton-linked_MCT"/>
</dbReference>
<feature type="transmembrane region" description="Helical" evidence="1">
    <location>
        <begin position="565"/>
        <end position="586"/>
    </location>
</feature>
<keyword evidence="1" id="KW-0812">Transmembrane</keyword>
<evidence type="ECO:0000313" key="2">
    <source>
        <dbReference type="EMBL" id="KAK7788943.1"/>
    </source>
</evidence>
<keyword evidence="1" id="KW-0472">Membrane</keyword>
<comment type="caution">
    <text evidence="2">The sequence shown here is derived from an EMBL/GenBank/DDBJ whole genome shotgun (WGS) entry which is preliminary data.</text>
</comment>
<feature type="transmembrane region" description="Helical" evidence="1">
    <location>
        <begin position="475"/>
        <end position="497"/>
    </location>
</feature>
<feature type="transmembrane region" description="Helical" evidence="1">
    <location>
        <begin position="598"/>
        <end position="621"/>
    </location>
</feature>
<feature type="transmembrane region" description="Helical" evidence="1">
    <location>
        <begin position="442"/>
        <end position="463"/>
    </location>
</feature>
<evidence type="ECO:0000313" key="3">
    <source>
        <dbReference type="Proteomes" id="UP001378592"/>
    </source>
</evidence>
<dbReference type="SUPFAM" id="SSF103473">
    <property type="entry name" value="MFS general substrate transporter"/>
    <property type="match status" value="1"/>
</dbReference>
<feature type="transmembrane region" description="Helical" evidence="1">
    <location>
        <begin position="134"/>
        <end position="152"/>
    </location>
</feature>
<accession>A0AAN9V3M1</accession>
<name>A0AAN9V3M1_9ORTH</name>
<dbReference type="GO" id="GO:0008028">
    <property type="term" value="F:monocarboxylic acid transmembrane transporter activity"/>
    <property type="evidence" value="ECO:0007669"/>
    <property type="project" value="TreeGrafter"/>
</dbReference>
<evidence type="ECO:0000256" key="1">
    <source>
        <dbReference type="SAM" id="Phobius"/>
    </source>
</evidence>
<reference evidence="2 3" key="1">
    <citation type="submission" date="2024-03" db="EMBL/GenBank/DDBJ databases">
        <title>The genome assembly and annotation of the cricket Gryllus longicercus Weissman &amp; Gray.</title>
        <authorList>
            <person name="Szrajer S."/>
            <person name="Gray D."/>
            <person name="Ylla G."/>
        </authorList>
    </citation>
    <scope>NUCLEOTIDE SEQUENCE [LARGE SCALE GENOMIC DNA]</scope>
    <source>
        <strain evidence="2">DAG 2021-001</strain>
        <tissue evidence="2">Whole body minus gut</tissue>
    </source>
</reference>
<feature type="transmembrane region" description="Helical" evidence="1">
    <location>
        <begin position="69"/>
        <end position="87"/>
    </location>
</feature>
<feature type="transmembrane region" description="Helical" evidence="1">
    <location>
        <begin position="33"/>
        <end position="63"/>
    </location>
</feature>
<feature type="transmembrane region" description="Helical" evidence="1">
    <location>
        <begin position="108"/>
        <end position="128"/>
    </location>
</feature>
<dbReference type="InterPro" id="IPR036259">
    <property type="entry name" value="MFS_trans_sf"/>
</dbReference>
<feature type="transmembrane region" description="Helical" evidence="1">
    <location>
        <begin position="529"/>
        <end position="553"/>
    </location>
</feature>
<keyword evidence="1" id="KW-1133">Transmembrane helix</keyword>